<dbReference type="InterPro" id="IPR002323">
    <property type="entry name" value="Cyt_CIE"/>
</dbReference>
<dbReference type="GO" id="GO:0020037">
    <property type="term" value="F:heme binding"/>
    <property type="evidence" value="ECO:0007669"/>
    <property type="project" value="InterPro"/>
</dbReference>
<dbReference type="Pfam" id="PF13442">
    <property type="entry name" value="Cytochrome_CBB3"/>
    <property type="match status" value="1"/>
</dbReference>
<dbReference type="Gene3D" id="1.10.760.10">
    <property type="entry name" value="Cytochrome c-like domain"/>
    <property type="match status" value="1"/>
</dbReference>
<name>A0A4R8J1E0_9GAMM</name>
<proteinExistence type="predicted"/>
<dbReference type="AlphaFoldDB" id="A0A4R8J1E0"/>
<dbReference type="InterPro" id="IPR036909">
    <property type="entry name" value="Cyt_c-like_dom_sf"/>
</dbReference>
<organism evidence="9 10">
    <name type="scientific">Thiohalophilus thiocyanatoxydans</name>
    <dbReference type="NCBI Taxonomy" id="381308"/>
    <lineage>
        <taxon>Bacteria</taxon>
        <taxon>Pseudomonadati</taxon>
        <taxon>Pseudomonadota</taxon>
        <taxon>Gammaproteobacteria</taxon>
        <taxon>Thiohalomonadales</taxon>
        <taxon>Thiohalophilaceae</taxon>
        <taxon>Thiohalophilus</taxon>
    </lineage>
</organism>
<keyword evidence="2 6" id="KW-0349">Heme</keyword>
<evidence type="ECO:0000313" key="9">
    <source>
        <dbReference type="EMBL" id="TDY03633.1"/>
    </source>
</evidence>
<sequence length="157" mass="16127">MDQKDTDFMKVFVAILIGLLVFMVLAIIGANAISGKDSVDAQQDPRVQAAVEERIAPIGEVNTAEVKQEEAAGGSGGGADGQSVYNSACMACHGTGAAGAPVLGDKGAWEDRIAKGNDTLFDHAINGFKGMPPKGGNAGLSDEEVKAAVEYMVGESQ</sequence>
<evidence type="ECO:0000256" key="4">
    <source>
        <dbReference type="ARBA" id="ARBA00022982"/>
    </source>
</evidence>
<keyword evidence="10" id="KW-1185">Reference proteome</keyword>
<dbReference type="GO" id="GO:0009055">
    <property type="term" value="F:electron transfer activity"/>
    <property type="evidence" value="ECO:0007669"/>
    <property type="project" value="InterPro"/>
</dbReference>
<evidence type="ECO:0000256" key="7">
    <source>
        <dbReference type="SAM" id="Phobius"/>
    </source>
</evidence>
<keyword evidence="1" id="KW-0813">Transport</keyword>
<dbReference type="PROSITE" id="PS51007">
    <property type="entry name" value="CYTC"/>
    <property type="match status" value="1"/>
</dbReference>
<evidence type="ECO:0000256" key="3">
    <source>
        <dbReference type="ARBA" id="ARBA00022723"/>
    </source>
</evidence>
<evidence type="ECO:0000256" key="2">
    <source>
        <dbReference type="ARBA" id="ARBA00022617"/>
    </source>
</evidence>
<keyword evidence="7" id="KW-0812">Transmembrane</keyword>
<dbReference type="PANTHER" id="PTHR40942">
    <property type="match status" value="1"/>
</dbReference>
<evidence type="ECO:0000256" key="5">
    <source>
        <dbReference type="ARBA" id="ARBA00023004"/>
    </source>
</evidence>
<accession>A0A4R8J1E0</accession>
<dbReference type="GO" id="GO:0005506">
    <property type="term" value="F:iron ion binding"/>
    <property type="evidence" value="ECO:0007669"/>
    <property type="project" value="InterPro"/>
</dbReference>
<evidence type="ECO:0000256" key="6">
    <source>
        <dbReference type="PROSITE-ProRule" id="PRU00433"/>
    </source>
</evidence>
<dbReference type="PRINTS" id="PR00607">
    <property type="entry name" value="CYTCHROMECIE"/>
</dbReference>
<protein>
    <submittedName>
        <fullName evidence="9">Cytochrome c5</fullName>
    </submittedName>
</protein>
<keyword evidence="5 6" id="KW-0408">Iron</keyword>
<evidence type="ECO:0000259" key="8">
    <source>
        <dbReference type="PROSITE" id="PS51007"/>
    </source>
</evidence>
<evidence type="ECO:0000256" key="1">
    <source>
        <dbReference type="ARBA" id="ARBA00022448"/>
    </source>
</evidence>
<keyword evidence="4" id="KW-0249">Electron transport</keyword>
<dbReference type="SUPFAM" id="SSF46626">
    <property type="entry name" value="Cytochrome c"/>
    <property type="match status" value="1"/>
</dbReference>
<evidence type="ECO:0000313" key="10">
    <source>
        <dbReference type="Proteomes" id="UP000294914"/>
    </source>
</evidence>
<dbReference type="Proteomes" id="UP000294914">
    <property type="component" value="Unassembled WGS sequence"/>
</dbReference>
<keyword evidence="7" id="KW-0472">Membrane</keyword>
<reference evidence="9 10" key="1">
    <citation type="submission" date="2019-03" db="EMBL/GenBank/DDBJ databases">
        <title>Genomic Encyclopedia of Type Strains, Phase IV (KMG-IV): sequencing the most valuable type-strain genomes for metagenomic binning, comparative biology and taxonomic classification.</title>
        <authorList>
            <person name="Goeker M."/>
        </authorList>
    </citation>
    <scope>NUCLEOTIDE SEQUENCE [LARGE SCALE GENOMIC DNA]</scope>
    <source>
        <strain evidence="9 10">DSM 16326</strain>
    </source>
</reference>
<dbReference type="PANTHER" id="PTHR40942:SF4">
    <property type="entry name" value="CYTOCHROME C5"/>
    <property type="match status" value="1"/>
</dbReference>
<comment type="caution">
    <text evidence="9">The sequence shown here is derived from an EMBL/GenBank/DDBJ whole genome shotgun (WGS) entry which is preliminary data.</text>
</comment>
<dbReference type="RefSeq" id="WP_208321226.1">
    <property type="nucleotide sequence ID" value="NZ_SOQX01000001.1"/>
</dbReference>
<gene>
    <name evidence="9" type="ORF">EDC23_0001</name>
</gene>
<dbReference type="EMBL" id="SOQX01000001">
    <property type="protein sequence ID" value="TDY03633.1"/>
    <property type="molecule type" value="Genomic_DNA"/>
</dbReference>
<feature type="transmembrane region" description="Helical" evidence="7">
    <location>
        <begin position="12"/>
        <end position="33"/>
    </location>
</feature>
<dbReference type="InterPro" id="IPR009056">
    <property type="entry name" value="Cyt_c-like_dom"/>
</dbReference>
<keyword evidence="7" id="KW-1133">Transmembrane helix</keyword>
<keyword evidence="3 6" id="KW-0479">Metal-binding</keyword>
<feature type="domain" description="Cytochrome c" evidence="8">
    <location>
        <begin position="76"/>
        <end position="156"/>
    </location>
</feature>